<dbReference type="AlphaFoldDB" id="S5TKG5"/>
<dbReference type="InterPro" id="IPR050471">
    <property type="entry name" value="AB_hydrolase"/>
</dbReference>
<dbReference type="InterPro" id="IPR029058">
    <property type="entry name" value="AB_hydrolase_fold"/>
</dbReference>
<protein>
    <submittedName>
        <fullName evidence="2">Beta-ketoadipate enol-lactone hydrolase</fullName>
        <ecNumber evidence="2">3.1.1.24</ecNumber>
    </submittedName>
</protein>
<evidence type="ECO:0000313" key="2">
    <source>
        <dbReference type="EMBL" id="AGS49400.1"/>
    </source>
</evidence>
<dbReference type="Pfam" id="PF12697">
    <property type="entry name" value="Abhydrolase_6"/>
    <property type="match status" value="1"/>
</dbReference>
<dbReference type="InterPro" id="IPR000639">
    <property type="entry name" value="Epox_hydrolase-like"/>
</dbReference>
<dbReference type="InterPro" id="IPR000073">
    <property type="entry name" value="AB_hydrolase_1"/>
</dbReference>
<reference evidence="2" key="1">
    <citation type="journal article" date="2013" name="Proc. Natl. Acad. Sci. U.S.A.">
        <title>Mapping gene clusters within arrayed metagenomic libraries to expand the structural diversity of biomedically relevant natural products.</title>
        <authorList>
            <person name="Owen J.G."/>
            <person name="Reddy B.V."/>
            <person name="Ternei M.A."/>
            <person name="Charlop-Powers Z."/>
            <person name="Calle P.Y."/>
            <person name="Kim J.H."/>
            <person name="Brady S.F."/>
        </authorList>
    </citation>
    <scope>NUCLEOTIDE SEQUENCE</scope>
</reference>
<dbReference type="GO" id="GO:0047570">
    <property type="term" value="F:3-oxoadipate enol-lactonase activity"/>
    <property type="evidence" value="ECO:0007669"/>
    <property type="project" value="UniProtKB-EC"/>
</dbReference>
<name>S5TKG5_9BACT</name>
<dbReference type="EC" id="3.1.1.24" evidence="2"/>
<keyword evidence="2" id="KW-0378">Hydrolase</keyword>
<dbReference type="PANTHER" id="PTHR43433">
    <property type="entry name" value="HYDROLASE, ALPHA/BETA FOLD FAMILY PROTEIN"/>
    <property type="match status" value="1"/>
</dbReference>
<dbReference type="Gene3D" id="3.40.50.1820">
    <property type="entry name" value="alpha/beta hydrolase"/>
    <property type="match status" value="1"/>
</dbReference>
<accession>S5TKG5</accession>
<dbReference type="PRINTS" id="PR00111">
    <property type="entry name" value="ABHYDROLASE"/>
</dbReference>
<sequence>MPFASVNGISLHYSDAGSGDPVLLLMGSGSPGRVWHAHQVPALLAAGYRVITIDNRGIEPSSCPAAFTVHDMVNDVAGLIEHLGLSDVRVIGTSLGAYVAQELALARPDLVRQAVLMASRARSDAFRTALARAEIELHDSGVRIPAAYRSVILALTSLSKSTVDEDADIRDWLDLFELAPPDGPGVRAQLGLEPMPDRTLAYGAILVPCHVIAFSDDVLTPPAHGEELAGIIPGATFEVIAGAGHYGYLEQPEAVNDSIIKFFHA</sequence>
<proteinExistence type="predicted"/>
<dbReference type="EMBL" id="KF264542">
    <property type="protein sequence ID" value="AGS49400.1"/>
    <property type="molecule type" value="Genomic_DNA"/>
</dbReference>
<dbReference type="SUPFAM" id="SSF53474">
    <property type="entry name" value="alpha/beta-Hydrolases"/>
    <property type="match status" value="1"/>
</dbReference>
<organism evidence="2">
    <name type="scientific">uncultured bacterium esnapd4</name>
    <dbReference type="NCBI Taxonomy" id="1366610"/>
    <lineage>
        <taxon>Bacteria</taxon>
        <taxon>environmental samples</taxon>
    </lineage>
</organism>
<evidence type="ECO:0000259" key="1">
    <source>
        <dbReference type="Pfam" id="PF12697"/>
    </source>
</evidence>
<feature type="domain" description="AB hydrolase-1" evidence="1">
    <location>
        <begin position="23"/>
        <end position="257"/>
    </location>
</feature>
<dbReference type="PANTHER" id="PTHR43433:SF5">
    <property type="entry name" value="AB HYDROLASE-1 DOMAIN-CONTAINING PROTEIN"/>
    <property type="match status" value="1"/>
</dbReference>
<dbReference type="PRINTS" id="PR00412">
    <property type="entry name" value="EPOXHYDRLASE"/>
</dbReference>